<dbReference type="CDD" id="cd17370">
    <property type="entry name" value="MFS_MJ1317_like"/>
    <property type="match status" value="1"/>
</dbReference>
<evidence type="ECO:0000256" key="1">
    <source>
        <dbReference type="ARBA" id="ARBA00004651"/>
    </source>
</evidence>
<dbReference type="InterPro" id="IPR011701">
    <property type="entry name" value="MFS"/>
</dbReference>
<evidence type="ECO:0000256" key="4">
    <source>
        <dbReference type="ARBA" id="ARBA00022989"/>
    </source>
</evidence>
<evidence type="ECO:0000256" key="6">
    <source>
        <dbReference type="SAM" id="MobiDB-lite"/>
    </source>
</evidence>
<dbReference type="RefSeq" id="WP_134507674.1">
    <property type="nucleotide sequence ID" value="NZ_SOFM01000016.1"/>
</dbReference>
<dbReference type="SUPFAM" id="SSF103473">
    <property type="entry name" value="MFS general substrate transporter"/>
    <property type="match status" value="1"/>
</dbReference>
<keyword evidence="3 7" id="KW-0812">Transmembrane</keyword>
<sequence length="434" mass="44016">MGEPVPLGADPPARQWSAWRVVLNFGIVSLVVDLASNGAESLTGPLLGQLGASALVVGVVTGLGEAFALTFRLISGPWSDRTGRYWTFTIAGYALTAVCVPLLAVTPFVGSVGLVLASTLILVERTGKAIRSPAKTVLLANAAGAVGRGRGFAVHKSLDQAGSLLGPLVVSAVIAVTTVIWPAFAVLAIPGAVAIGILVWMRARVPDLSVYESSRDRAPVSARPRSGATDDPADPGNPADPTGPPAPFRLPRAFYLFAATVGVSTVGLVSFGVISFHLVDAQILPLAAVPLVYAVAMGAAALGALASGYAYDKLGTGVLFSLPLMIAFVPGLSLSAQLGAVVVGAALWGAATGIQESTVKALVADLVPSGHRGTAYGIFAAFEGAAALAGGTLAGALYDQVPVLVGTVVALQVAAFALLWATIRLQRRDAGLST</sequence>
<keyword evidence="4 7" id="KW-1133">Transmembrane helix</keyword>
<dbReference type="Pfam" id="PF07690">
    <property type="entry name" value="MFS_1"/>
    <property type="match status" value="1"/>
</dbReference>
<feature type="transmembrane region" description="Helical" evidence="7">
    <location>
        <begin position="254"/>
        <end position="279"/>
    </location>
</feature>
<gene>
    <name evidence="9" type="ORF">E3O32_06165</name>
</gene>
<evidence type="ECO:0000256" key="2">
    <source>
        <dbReference type="ARBA" id="ARBA00022475"/>
    </source>
</evidence>
<feature type="domain" description="Major facilitator superfamily (MFS) profile" evidence="8">
    <location>
        <begin position="19"/>
        <end position="424"/>
    </location>
</feature>
<protein>
    <submittedName>
        <fullName evidence="9">MFS transporter</fullName>
    </submittedName>
</protein>
<dbReference type="PANTHER" id="PTHR42688">
    <property type="entry name" value="CONSERVED PROTEIN"/>
    <property type="match status" value="1"/>
</dbReference>
<evidence type="ECO:0000256" key="3">
    <source>
        <dbReference type="ARBA" id="ARBA00022692"/>
    </source>
</evidence>
<feature type="transmembrane region" description="Helical" evidence="7">
    <location>
        <begin position="16"/>
        <end position="35"/>
    </location>
</feature>
<feature type="region of interest" description="Disordered" evidence="6">
    <location>
        <begin position="219"/>
        <end position="243"/>
    </location>
</feature>
<dbReference type="InterPro" id="IPR020846">
    <property type="entry name" value="MFS_dom"/>
</dbReference>
<evidence type="ECO:0000256" key="5">
    <source>
        <dbReference type="ARBA" id="ARBA00023136"/>
    </source>
</evidence>
<dbReference type="InterPro" id="IPR052425">
    <property type="entry name" value="Uncharacterized_MFS-type"/>
</dbReference>
<dbReference type="Gene3D" id="1.20.1250.20">
    <property type="entry name" value="MFS general substrate transporter like domains"/>
    <property type="match status" value="1"/>
</dbReference>
<dbReference type="GO" id="GO:0022857">
    <property type="term" value="F:transmembrane transporter activity"/>
    <property type="evidence" value="ECO:0007669"/>
    <property type="project" value="InterPro"/>
</dbReference>
<keyword evidence="2" id="KW-1003">Cell membrane</keyword>
<evidence type="ECO:0000313" key="9">
    <source>
        <dbReference type="EMBL" id="TFC05265.1"/>
    </source>
</evidence>
<organism evidence="9 10">
    <name type="scientific">Cryobacterium mannosilyticum</name>
    <dbReference type="NCBI Taxonomy" id="1259190"/>
    <lineage>
        <taxon>Bacteria</taxon>
        <taxon>Bacillati</taxon>
        <taxon>Actinomycetota</taxon>
        <taxon>Actinomycetes</taxon>
        <taxon>Micrococcales</taxon>
        <taxon>Microbacteriaceae</taxon>
        <taxon>Cryobacterium</taxon>
    </lineage>
</organism>
<dbReference type="PANTHER" id="PTHR42688:SF1">
    <property type="entry name" value="BLR5212 PROTEIN"/>
    <property type="match status" value="1"/>
</dbReference>
<dbReference type="InterPro" id="IPR036259">
    <property type="entry name" value="MFS_trans_sf"/>
</dbReference>
<comment type="caution">
    <text evidence="9">The sequence shown here is derived from an EMBL/GenBank/DDBJ whole genome shotgun (WGS) entry which is preliminary data.</text>
</comment>
<evidence type="ECO:0000256" key="7">
    <source>
        <dbReference type="SAM" id="Phobius"/>
    </source>
</evidence>
<comment type="subcellular location">
    <subcellularLocation>
        <location evidence="1">Cell membrane</location>
        <topology evidence="1">Multi-pass membrane protein</topology>
    </subcellularLocation>
</comment>
<accession>A0A4V3ID71</accession>
<dbReference type="Proteomes" id="UP000297643">
    <property type="component" value="Unassembled WGS sequence"/>
</dbReference>
<keyword evidence="5 7" id="KW-0472">Membrane</keyword>
<dbReference type="AlphaFoldDB" id="A0A4V3ID71"/>
<evidence type="ECO:0000313" key="10">
    <source>
        <dbReference type="Proteomes" id="UP000297643"/>
    </source>
</evidence>
<reference evidence="9 10" key="1">
    <citation type="submission" date="2019-03" db="EMBL/GenBank/DDBJ databases">
        <title>Genomics of glacier-inhabiting Cryobacterium strains.</title>
        <authorList>
            <person name="Liu Q."/>
            <person name="Xin Y.-H."/>
        </authorList>
    </citation>
    <scope>NUCLEOTIDE SEQUENCE [LARGE SCALE GENOMIC DNA]</scope>
    <source>
        <strain evidence="9 10">RHLT2-21</strain>
    </source>
</reference>
<dbReference type="PROSITE" id="PS50850">
    <property type="entry name" value="MFS"/>
    <property type="match status" value="1"/>
</dbReference>
<dbReference type="EMBL" id="SOFM01000016">
    <property type="protein sequence ID" value="TFC05265.1"/>
    <property type="molecule type" value="Genomic_DNA"/>
</dbReference>
<feature type="transmembrane region" description="Helical" evidence="7">
    <location>
        <begin position="47"/>
        <end position="70"/>
    </location>
</feature>
<feature type="compositionally biased region" description="Low complexity" evidence="6">
    <location>
        <begin position="227"/>
        <end position="240"/>
    </location>
</feature>
<proteinExistence type="predicted"/>
<feature type="transmembrane region" description="Helical" evidence="7">
    <location>
        <begin position="403"/>
        <end position="423"/>
    </location>
</feature>
<dbReference type="GO" id="GO:0005886">
    <property type="term" value="C:plasma membrane"/>
    <property type="evidence" value="ECO:0007669"/>
    <property type="project" value="UniProtKB-SubCell"/>
</dbReference>
<feature type="transmembrane region" description="Helical" evidence="7">
    <location>
        <begin position="90"/>
        <end position="123"/>
    </location>
</feature>
<feature type="transmembrane region" description="Helical" evidence="7">
    <location>
        <begin position="375"/>
        <end position="397"/>
    </location>
</feature>
<feature type="transmembrane region" description="Helical" evidence="7">
    <location>
        <begin position="168"/>
        <end position="201"/>
    </location>
</feature>
<feature type="transmembrane region" description="Helical" evidence="7">
    <location>
        <begin position="291"/>
        <end position="311"/>
    </location>
</feature>
<name>A0A4V3ID71_9MICO</name>
<feature type="transmembrane region" description="Helical" evidence="7">
    <location>
        <begin position="331"/>
        <end position="354"/>
    </location>
</feature>
<evidence type="ECO:0000259" key="8">
    <source>
        <dbReference type="PROSITE" id="PS50850"/>
    </source>
</evidence>
<keyword evidence="10" id="KW-1185">Reference proteome</keyword>